<name>A0A7V3PT97_UNCW3</name>
<evidence type="ECO:0000313" key="1">
    <source>
        <dbReference type="EMBL" id="HGD13106.1"/>
    </source>
</evidence>
<dbReference type="AlphaFoldDB" id="A0A7V3PT97"/>
<dbReference type="EMBL" id="DTMZ01000075">
    <property type="protein sequence ID" value="HGD13106.1"/>
    <property type="molecule type" value="Genomic_DNA"/>
</dbReference>
<protein>
    <submittedName>
        <fullName evidence="1">Uncharacterized protein</fullName>
    </submittedName>
</protein>
<organism evidence="1">
    <name type="scientific">candidate division WOR-3 bacterium</name>
    <dbReference type="NCBI Taxonomy" id="2052148"/>
    <lineage>
        <taxon>Bacteria</taxon>
        <taxon>Bacteria division WOR-3</taxon>
    </lineage>
</organism>
<accession>A0A7V3PT97</accession>
<gene>
    <name evidence="1" type="ORF">ENX16_03405</name>
</gene>
<sequence>MSFLEKLKKGTEVKLLAGAIIRAQRKADGSYQIGVELQGKPENYGVLAVHFGSQVLARFPKTEASGYEQASALERMINLIVNEGVWQKSNLIRYADAERALELVPIDKVERGEVLTMALILHTGTTEPILIFEEPVQLSDEGLIYAVIGLWQAIVDVLDNEGVESFDRILRYFNSYLDEGISPADPLAAQNLANRAVREAGAE</sequence>
<comment type="caution">
    <text evidence="1">The sequence shown here is derived from an EMBL/GenBank/DDBJ whole genome shotgun (WGS) entry which is preliminary data.</text>
</comment>
<proteinExistence type="predicted"/>
<reference evidence="1" key="1">
    <citation type="journal article" date="2020" name="mSystems">
        <title>Genome- and Community-Level Interaction Insights into Carbon Utilization and Element Cycling Functions of Hydrothermarchaeota in Hydrothermal Sediment.</title>
        <authorList>
            <person name="Zhou Z."/>
            <person name="Liu Y."/>
            <person name="Xu W."/>
            <person name="Pan J."/>
            <person name="Luo Z.H."/>
            <person name="Li M."/>
        </authorList>
    </citation>
    <scope>NUCLEOTIDE SEQUENCE [LARGE SCALE GENOMIC DNA]</scope>
    <source>
        <strain evidence="1">SpSt-914</strain>
    </source>
</reference>